<evidence type="ECO:0000313" key="2">
    <source>
        <dbReference type="Proteomes" id="UP001500339"/>
    </source>
</evidence>
<keyword evidence="2" id="KW-1185">Reference proteome</keyword>
<organism evidence="1 2">
    <name type="scientific">Clostridium malenominatum</name>
    <dbReference type="NCBI Taxonomy" id="1539"/>
    <lineage>
        <taxon>Bacteria</taxon>
        <taxon>Bacillati</taxon>
        <taxon>Bacillota</taxon>
        <taxon>Clostridia</taxon>
        <taxon>Eubacteriales</taxon>
        <taxon>Clostridiaceae</taxon>
        <taxon>Clostridium</taxon>
    </lineage>
</organism>
<protein>
    <submittedName>
        <fullName evidence="1">Uncharacterized protein</fullName>
    </submittedName>
</protein>
<reference evidence="1 2" key="1">
    <citation type="journal article" date="2019" name="Int. J. Syst. Evol. Microbiol.">
        <title>The Global Catalogue of Microorganisms (GCM) 10K type strain sequencing project: providing services to taxonomists for standard genome sequencing and annotation.</title>
        <authorList>
            <consortium name="The Broad Institute Genomics Platform"/>
            <consortium name="The Broad Institute Genome Sequencing Center for Infectious Disease"/>
            <person name="Wu L."/>
            <person name="Ma J."/>
        </authorList>
    </citation>
    <scope>NUCLEOTIDE SEQUENCE [LARGE SCALE GENOMIC DNA]</scope>
    <source>
        <strain evidence="1 2">JCM 1405</strain>
    </source>
</reference>
<sequence>MLTSTIYSYISYIFFHRNSPFSYLGLIDNDYHLYLYCTISPFQGKQLNIYYLKNSYY</sequence>
<dbReference type="EMBL" id="BAAACF010000001">
    <property type="protein sequence ID" value="GAA0720356.1"/>
    <property type="molecule type" value="Genomic_DNA"/>
</dbReference>
<dbReference type="Proteomes" id="UP001500339">
    <property type="component" value="Unassembled WGS sequence"/>
</dbReference>
<evidence type="ECO:0000313" key="1">
    <source>
        <dbReference type="EMBL" id="GAA0720356.1"/>
    </source>
</evidence>
<gene>
    <name evidence="1" type="ORF">GCM10008905_09440</name>
</gene>
<accession>A0ABN1ISI5</accession>
<proteinExistence type="predicted"/>
<comment type="caution">
    <text evidence="1">The sequence shown here is derived from an EMBL/GenBank/DDBJ whole genome shotgun (WGS) entry which is preliminary data.</text>
</comment>
<name>A0ABN1ISI5_9CLOT</name>